<dbReference type="EMBL" id="CAJVPT010007360">
    <property type="protein sequence ID" value="CAG8540759.1"/>
    <property type="molecule type" value="Genomic_DNA"/>
</dbReference>
<reference evidence="1" key="1">
    <citation type="submission" date="2021-06" db="EMBL/GenBank/DDBJ databases">
        <authorList>
            <person name="Kallberg Y."/>
            <person name="Tangrot J."/>
            <person name="Rosling A."/>
        </authorList>
    </citation>
    <scope>NUCLEOTIDE SEQUENCE</scope>
    <source>
        <strain evidence="1">CL356</strain>
    </source>
</reference>
<feature type="non-terminal residue" evidence="1">
    <location>
        <position position="342"/>
    </location>
</feature>
<name>A0ACA9LR77_9GLOM</name>
<protein>
    <submittedName>
        <fullName evidence="1">6722_t:CDS:1</fullName>
    </submittedName>
</protein>
<proteinExistence type="predicted"/>
<evidence type="ECO:0000313" key="2">
    <source>
        <dbReference type="Proteomes" id="UP000789525"/>
    </source>
</evidence>
<organism evidence="1 2">
    <name type="scientific">Acaulospora colombiana</name>
    <dbReference type="NCBI Taxonomy" id="27376"/>
    <lineage>
        <taxon>Eukaryota</taxon>
        <taxon>Fungi</taxon>
        <taxon>Fungi incertae sedis</taxon>
        <taxon>Mucoromycota</taxon>
        <taxon>Glomeromycotina</taxon>
        <taxon>Glomeromycetes</taxon>
        <taxon>Diversisporales</taxon>
        <taxon>Acaulosporaceae</taxon>
        <taxon>Acaulospora</taxon>
    </lineage>
</organism>
<keyword evidence="2" id="KW-1185">Reference proteome</keyword>
<gene>
    <name evidence="1" type="ORF">ACOLOM_LOCUS4466</name>
</gene>
<evidence type="ECO:0000313" key="1">
    <source>
        <dbReference type="EMBL" id="CAG8540759.1"/>
    </source>
</evidence>
<dbReference type="Proteomes" id="UP000789525">
    <property type="component" value="Unassembled WGS sequence"/>
</dbReference>
<accession>A0ACA9LR77</accession>
<sequence>MGFLDRRVPTFHAPTACARVLLVWLIFTQVCTNCNASLFLHTSDISWVAFSTVDFMWVNSCDYGYINGSLKIASFLDDGSAAAPCTLKSVPENTSILLVPFDEGLNNGCSSYSDVISRIKATRNLSEELNYQALRVRKLCRAFLIGLFFVILIKIVATIISLFEFAPTVNIMGQSISRLLYIVMELIFTFFGISTYSIFGMTMVLARKHERVPIRQNANAQVRKARTNREIAKSVILTTLLILSLLFITVHTIFTISLSPTVHNFWVIRFLDDISFVLGCFILVIALQYDSVGKYSHMVYSGSSDENAAESTISPSASRDSSFHNSNNSGTEVADSRGKRNT</sequence>
<comment type="caution">
    <text evidence="1">The sequence shown here is derived from an EMBL/GenBank/DDBJ whole genome shotgun (WGS) entry which is preliminary data.</text>
</comment>